<dbReference type="RefSeq" id="WP_129601214.1">
    <property type="nucleotide sequence ID" value="NZ_SBLB01000002.1"/>
</dbReference>
<dbReference type="InterPro" id="IPR008965">
    <property type="entry name" value="CBM2/CBM3_carb-bd_dom_sf"/>
</dbReference>
<proteinExistence type="inferred from homology"/>
<feature type="domain" description="GH10" evidence="13">
    <location>
        <begin position="281"/>
        <end position="611"/>
    </location>
</feature>
<dbReference type="SUPFAM" id="SSF49384">
    <property type="entry name" value="Carbohydrate-binding domain"/>
    <property type="match status" value="2"/>
</dbReference>
<feature type="domain" description="CBM3" evidence="12">
    <location>
        <begin position="1019"/>
        <end position="1169"/>
    </location>
</feature>
<dbReference type="AlphaFoldDB" id="A0A4Q2UL75"/>
<evidence type="ECO:0000256" key="10">
    <source>
        <dbReference type="PROSITE-ProRule" id="PRU10061"/>
    </source>
</evidence>
<dbReference type="Pfam" id="PF00942">
    <property type="entry name" value="CBM_3"/>
    <property type="match status" value="2"/>
</dbReference>
<dbReference type="SUPFAM" id="SSF51445">
    <property type="entry name" value="(Trans)glycosidases"/>
    <property type="match status" value="1"/>
</dbReference>
<evidence type="ECO:0000256" key="9">
    <source>
        <dbReference type="ARBA" id="ARBA00023326"/>
    </source>
</evidence>
<dbReference type="Gene3D" id="2.60.40.710">
    <property type="entry name" value="Endoglucanase-like"/>
    <property type="match status" value="2"/>
</dbReference>
<feature type="signal peptide" evidence="11">
    <location>
        <begin position="1"/>
        <end position="23"/>
    </location>
</feature>
<dbReference type="PANTHER" id="PTHR31490">
    <property type="entry name" value="GLYCOSYL HYDROLASE"/>
    <property type="match status" value="1"/>
</dbReference>
<keyword evidence="5 11" id="KW-0732">Signal</keyword>
<comment type="similarity">
    <text evidence="2">Belongs to the glycosyl hydrolase 10 (cellulase F) family.</text>
</comment>
<feature type="domain" description="CBM3" evidence="12">
    <location>
        <begin position="862"/>
        <end position="1015"/>
    </location>
</feature>
<dbReference type="GO" id="GO:0030248">
    <property type="term" value="F:cellulose binding"/>
    <property type="evidence" value="ECO:0007669"/>
    <property type="project" value="InterPro"/>
</dbReference>
<evidence type="ECO:0000256" key="7">
    <source>
        <dbReference type="ARBA" id="ARBA00023277"/>
    </source>
</evidence>
<keyword evidence="6" id="KW-0378">Hydrolase</keyword>
<dbReference type="Proteomes" id="UP000290407">
    <property type="component" value="Unassembled WGS sequence"/>
</dbReference>
<gene>
    <name evidence="14" type="ORF">EQG79_08870</name>
</gene>
<comment type="caution">
    <text evidence="14">The sequence shown here is derived from an EMBL/GenBank/DDBJ whole genome shotgun (WGS) entry which is preliminary data.</text>
</comment>
<keyword evidence="8" id="KW-0326">Glycosidase</keyword>
<dbReference type="PROSITE" id="PS51760">
    <property type="entry name" value="GH10_2"/>
    <property type="match status" value="1"/>
</dbReference>
<dbReference type="GO" id="GO:0045493">
    <property type="term" value="P:xylan catabolic process"/>
    <property type="evidence" value="ECO:0007669"/>
    <property type="project" value="UniProtKB-KW"/>
</dbReference>
<evidence type="ECO:0000256" key="6">
    <source>
        <dbReference type="ARBA" id="ARBA00022801"/>
    </source>
</evidence>
<evidence type="ECO:0000313" key="15">
    <source>
        <dbReference type="Proteomes" id="UP000290407"/>
    </source>
</evidence>
<evidence type="ECO:0000256" key="2">
    <source>
        <dbReference type="ARBA" id="ARBA00007495"/>
    </source>
</evidence>
<dbReference type="Gene3D" id="3.20.20.80">
    <property type="entry name" value="Glycosidases"/>
    <property type="match status" value="1"/>
</dbReference>
<keyword evidence="7" id="KW-0119">Carbohydrate metabolism</keyword>
<feature type="chain" id="PRO_5020878073" description="endo-1,4-beta-xylanase" evidence="11">
    <location>
        <begin position="24"/>
        <end position="1266"/>
    </location>
</feature>
<feature type="active site" description="Nucleophile" evidence="10">
    <location>
        <position position="537"/>
    </location>
</feature>
<evidence type="ECO:0000256" key="5">
    <source>
        <dbReference type="ARBA" id="ARBA00022729"/>
    </source>
</evidence>
<dbReference type="InterPro" id="IPR044846">
    <property type="entry name" value="GH10"/>
</dbReference>
<sequence length="1266" mass="135185">MHTVYRRWLYLCSMALLPSLSKGQLPIIIEAETGTIGTTAPTAFPAEWFVATTGGVSYVRNAVTLNTGTANAGSGTRANSNIPDRAERIITYSINVPAPGTYDLFARVNVRGGSGNDAFFYGSSFGTKPIGTDNSNTDPANDWINANNLGNTGGGGAAGVGHNCSSQVVDITDTYLRSVTNGNSTGTLVNWKWIKLSAITLTNLGPGVPGNYENGVSFTVPSAGTYTFQIAGRDAELWIDKLAFCLSTDGASPTPNRLYYTVSNLDSGTAGSTTPPAPPYTPPTTQLPIATGKNKFLGSVYSGSQIANFNRYFNQVTPENDGKWGSVEGTRGTFNWTALDAARNLAKSNGFPFRMHVLVWGRQQPTWMKTLSDAEQVVEIKEWFQAVANRYPDLEFLEVVNEALNDPPNNEGANASDAGSGNYLKALRSLNAELNTTPGTYDWVVNAFKLARQYFPCTTKLVINDYGIENNTALATTYLGIINQLKADNLLDVVGIQAHSFSTKKYSASQSFEDHTAFLRSNLDLLASAGIPIQITELDIDGDVGATDAERDANQLSEYQRIFGLYWNHPAVTGITLWGYLNGHWRSAQLAYLVDPCTNTERPALRDYLNNTLGNTPNSVRASGNPDLGNRFIPSICGVPASLTVACLSSVPVASTAAITVTPTNCSGPVAITVADVATAATADSPYLITRTWSTTDACGNSRSASQRITVTNPGSVSLEAATTTLTCTQPVVSLSAVGAGTLLWSTGETTSAISVSAAGPYSVTLTGAGGCESTASVTVSQSLTIPEAPNASSLTVTLGVTNVNLTVTNCAGTVSWNGVDGTASLPVSATAVGTVSYTAVCKVGSCASVPTQVSLTVVLPAPTLSVSHRDDDRGRTDNNIIRPYLQLNNESSSPIPYSEITIRYWLTVEDFAPMTNLFVDWAQLGTNRVKMTYVPLTQPRAGALGYVEYSFDASAGQLPANGNSGEIQSRIGKQNWTNLNELDDYSFANRTAYTKTDRITVYRNGVLAGGVEPAVVAPVRALAVYSENKNARPNTNQIRTHLKLANEGSVPVDYSQLTLRYWFSAEGNQPLVYTVDYAELGNSRVQGRFVKENRAGTDTYLELRFAPDLGQLNPLSSTGIIQQRINKSDWSDFNETNDYSYRLPASLAANPTITAYLNGSLVYGQEPGAAGARLAAGEMPSGLQVSVLGNPIQGDVVQVAVRGVEGQPLRFVLTDTEGRLVAERSVAQSEAVERHQFSIRQSSAGVLLLNVSTNQQSQTIKLLKP</sequence>
<dbReference type="PROSITE" id="PS00591">
    <property type="entry name" value="GH10_1"/>
    <property type="match status" value="1"/>
</dbReference>
<name>A0A4Q2UL75_9BACT</name>
<reference evidence="14 15" key="1">
    <citation type="submission" date="2019-01" db="EMBL/GenBank/DDBJ databases">
        <title>Spirosoma flava sp. nov., a propanil-degrading bacterium isolated from herbicide-contaminated soil.</title>
        <authorList>
            <person name="Zhang L."/>
            <person name="Jiang J.-D."/>
        </authorList>
    </citation>
    <scope>NUCLEOTIDE SEQUENCE [LARGE SCALE GENOMIC DNA]</scope>
    <source>
        <strain evidence="14 15">TY50</strain>
    </source>
</reference>
<dbReference type="InterPro" id="IPR031158">
    <property type="entry name" value="GH10_AS"/>
</dbReference>
<organism evidence="14 15">
    <name type="scientific">Spirosoma sordidisoli</name>
    <dbReference type="NCBI Taxonomy" id="2502893"/>
    <lineage>
        <taxon>Bacteria</taxon>
        <taxon>Pseudomonadati</taxon>
        <taxon>Bacteroidota</taxon>
        <taxon>Cytophagia</taxon>
        <taxon>Cytophagales</taxon>
        <taxon>Cytophagaceae</taxon>
        <taxon>Spirosoma</taxon>
    </lineage>
</organism>
<dbReference type="Pfam" id="PF00331">
    <property type="entry name" value="Glyco_hydro_10"/>
    <property type="match status" value="1"/>
</dbReference>
<keyword evidence="9" id="KW-0624">Polysaccharide degradation</keyword>
<dbReference type="GO" id="GO:0031176">
    <property type="term" value="F:endo-1,4-beta-xylanase activity"/>
    <property type="evidence" value="ECO:0007669"/>
    <property type="project" value="UniProtKB-EC"/>
</dbReference>
<dbReference type="PROSITE" id="PS51172">
    <property type="entry name" value="CBM3"/>
    <property type="match status" value="2"/>
</dbReference>
<evidence type="ECO:0000256" key="1">
    <source>
        <dbReference type="ARBA" id="ARBA00000681"/>
    </source>
</evidence>
<evidence type="ECO:0000256" key="8">
    <source>
        <dbReference type="ARBA" id="ARBA00023295"/>
    </source>
</evidence>
<evidence type="ECO:0000256" key="3">
    <source>
        <dbReference type="ARBA" id="ARBA00012590"/>
    </source>
</evidence>
<dbReference type="EC" id="3.2.1.8" evidence="3"/>
<dbReference type="SMART" id="SM01067">
    <property type="entry name" value="CBM_3"/>
    <property type="match status" value="2"/>
</dbReference>
<dbReference type="InterPro" id="IPR036966">
    <property type="entry name" value="CBM3_sf"/>
</dbReference>
<evidence type="ECO:0000259" key="12">
    <source>
        <dbReference type="PROSITE" id="PS51172"/>
    </source>
</evidence>
<comment type="catalytic activity">
    <reaction evidence="1">
        <text>Endohydrolysis of (1-&gt;4)-beta-D-xylosidic linkages in xylans.</text>
        <dbReference type="EC" id="3.2.1.8"/>
    </reaction>
</comment>
<evidence type="ECO:0000256" key="4">
    <source>
        <dbReference type="ARBA" id="ARBA00022651"/>
    </source>
</evidence>
<dbReference type="PANTHER" id="PTHR31490:SF88">
    <property type="entry name" value="BETA-XYLANASE"/>
    <property type="match status" value="1"/>
</dbReference>
<accession>A0A4Q2UL75</accession>
<dbReference type="SMART" id="SM00633">
    <property type="entry name" value="Glyco_10"/>
    <property type="match status" value="1"/>
</dbReference>
<dbReference type="EMBL" id="SBLB01000002">
    <property type="protein sequence ID" value="RYC69976.1"/>
    <property type="molecule type" value="Genomic_DNA"/>
</dbReference>
<evidence type="ECO:0000256" key="11">
    <source>
        <dbReference type="SAM" id="SignalP"/>
    </source>
</evidence>
<keyword evidence="15" id="KW-1185">Reference proteome</keyword>
<evidence type="ECO:0000259" key="13">
    <source>
        <dbReference type="PROSITE" id="PS51760"/>
    </source>
</evidence>
<dbReference type="InterPro" id="IPR001956">
    <property type="entry name" value="CBM3"/>
</dbReference>
<protein>
    <recommendedName>
        <fullName evidence="3">endo-1,4-beta-xylanase</fullName>
        <ecNumber evidence="3">3.2.1.8</ecNumber>
    </recommendedName>
</protein>
<keyword evidence="4" id="KW-0858">Xylan degradation</keyword>
<evidence type="ECO:0000313" key="14">
    <source>
        <dbReference type="EMBL" id="RYC69976.1"/>
    </source>
</evidence>
<dbReference type="InterPro" id="IPR017853">
    <property type="entry name" value="GH"/>
</dbReference>
<dbReference type="InterPro" id="IPR001000">
    <property type="entry name" value="GH10_dom"/>
</dbReference>